<dbReference type="Proteomes" id="UP001235133">
    <property type="component" value="Unassembled WGS sequence"/>
</dbReference>
<evidence type="ECO:0000313" key="4">
    <source>
        <dbReference type="Proteomes" id="UP001235133"/>
    </source>
</evidence>
<gene>
    <name evidence="3" type="ORF">Q9R08_12415</name>
</gene>
<name>A0ABU0Z2H1_9MICO</name>
<sequence length="536" mass="57789">MATPHTQTVSALTPDAPRIPTLRIWLSSFILFSVLSGLWALASPIFSVPDENAHAVKAIGQLQGQVFGRTVEGVRHLVVDLAPEDQYTQDLLCYATHPEVPASCDAELGDPGGQMWFNTWVGTYNPLYYYIVGWPTVFLDGNAGVYAMRLVSALVGSAFLASAFVFAVAGRRSRWMPLGVAFAAVPMNLYLMGAVNPNGLEIAGSVALWVGVLRLLETFDREHADAPTLDRAPLWALVTVSAIVVANVRALGPLWVVVIVALAAITAGWKPVRRLFTTRASWGWLTAIAAGAVFSVAWTLGGGSLSGRAQPGDAPLVGASLLRGAAYMVRTTPDFLQQAAGWFGWFDTVLPTWAYWPLVAAVAVPLTLALSALRRRATMVMAAVLAAAFLVPVVVQARSVAQTGIIWQGRYGLFLYLGVVIVAAWLLSGRDGRRIAHLSVRITAIAATLVAAFGLYAFWFALVRYVVGMEQPLSAMWRDPQWQPPLGWPALTLVFTAASAAYVVFVAWLARGAARREADPQPEQPAPEAERVDARD</sequence>
<evidence type="ECO:0000313" key="3">
    <source>
        <dbReference type="EMBL" id="MDQ7878785.1"/>
    </source>
</evidence>
<feature type="transmembrane region" description="Helical" evidence="2">
    <location>
        <begin position="252"/>
        <end position="269"/>
    </location>
</feature>
<evidence type="ECO:0000256" key="2">
    <source>
        <dbReference type="SAM" id="Phobius"/>
    </source>
</evidence>
<dbReference type="EMBL" id="JAVFWO010000003">
    <property type="protein sequence ID" value="MDQ7878785.1"/>
    <property type="molecule type" value="Genomic_DNA"/>
</dbReference>
<protein>
    <submittedName>
        <fullName evidence="3">DUF2142 domain-containing protein</fullName>
    </submittedName>
</protein>
<dbReference type="Pfam" id="PF09913">
    <property type="entry name" value="DUF2142"/>
    <property type="match status" value="1"/>
</dbReference>
<proteinExistence type="predicted"/>
<dbReference type="InterPro" id="IPR018674">
    <property type="entry name" value="DUF2142_membrane"/>
</dbReference>
<keyword evidence="4" id="KW-1185">Reference proteome</keyword>
<dbReference type="RefSeq" id="WP_308868339.1">
    <property type="nucleotide sequence ID" value="NZ_JAVFWO010000003.1"/>
</dbReference>
<accession>A0ABU0Z2H1</accession>
<keyword evidence="2" id="KW-0472">Membrane</keyword>
<feature type="transmembrane region" description="Helical" evidence="2">
    <location>
        <begin position="380"/>
        <end position="399"/>
    </location>
</feature>
<feature type="transmembrane region" description="Helical" evidence="2">
    <location>
        <begin position="353"/>
        <end position="373"/>
    </location>
</feature>
<reference evidence="3 4" key="1">
    <citation type="submission" date="2023-08" db="EMBL/GenBank/DDBJ databases">
        <title>Microbacterium psychrotolerans sp. nov., a psychrotolerant bacterium isolated from soil in Heilongjiang Province, China.</title>
        <authorList>
            <person name="An P."/>
            <person name="Zhao D."/>
            <person name="Xiang H."/>
        </authorList>
    </citation>
    <scope>NUCLEOTIDE SEQUENCE [LARGE SCALE GENOMIC DNA]</scope>
    <source>
        <strain evidence="3 4">QXD-8</strain>
    </source>
</reference>
<feature type="transmembrane region" description="Helical" evidence="2">
    <location>
        <begin position="411"/>
        <end position="428"/>
    </location>
</feature>
<feature type="region of interest" description="Disordered" evidence="1">
    <location>
        <begin position="516"/>
        <end position="536"/>
    </location>
</feature>
<feature type="transmembrane region" description="Helical" evidence="2">
    <location>
        <begin position="146"/>
        <end position="168"/>
    </location>
</feature>
<feature type="transmembrane region" description="Helical" evidence="2">
    <location>
        <begin position="486"/>
        <end position="510"/>
    </location>
</feature>
<keyword evidence="2" id="KW-1133">Transmembrane helix</keyword>
<feature type="transmembrane region" description="Helical" evidence="2">
    <location>
        <begin position="175"/>
        <end position="193"/>
    </location>
</feature>
<feature type="transmembrane region" description="Helical" evidence="2">
    <location>
        <begin position="440"/>
        <end position="466"/>
    </location>
</feature>
<evidence type="ECO:0000256" key="1">
    <source>
        <dbReference type="SAM" id="MobiDB-lite"/>
    </source>
</evidence>
<feature type="transmembrane region" description="Helical" evidence="2">
    <location>
        <begin position="24"/>
        <end position="42"/>
    </location>
</feature>
<keyword evidence="2" id="KW-0812">Transmembrane</keyword>
<organism evidence="3 4">
    <name type="scientific">Microbacterium psychrotolerans</name>
    <dbReference type="NCBI Taxonomy" id="3068321"/>
    <lineage>
        <taxon>Bacteria</taxon>
        <taxon>Bacillati</taxon>
        <taxon>Actinomycetota</taxon>
        <taxon>Actinomycetes</taxon>
        <taxon>Micrococcales</taxon>
        <taxon>Microbacteriaceae</taxon>
        <taxon>Microbacterium</taxon>
    </lineage>
</organism>
<comment type="caution">
    <text evidence="3">The sequence shown here is derived from an EMBL/GenBank/DDBJ whole genome shotgun (WGS) entry which is preliminary data.</text>
</comment>
<feature type="transmembrane region" description="Helical" evidence="2">
    <location>
        <begin position="281"/>
        <end position="301"/>
    </location>
</feature>